<evidence type="ECO:0000256" key="2">
    <source>
        <dbReference type="SAM" id="Phobius"/>
    </source>
</evidence>
<organism evidence="3 4">
    <name type="scientific">Bodo saltans</name>
    <name type="common">Flagellated protozoan</name>
    <dbReference type="NCBI Taxonomy" id="75058"/>
    <lineage>
        <taxon>Eukaryota</taxon>
        <taxon>Discoba</taxon>
        <taxon>Euglenozoa</taxon>
        <taxon>Kinetoplastea</taxon>
        <taxon>Metakinetoplastina</taxon>
        <taxon>Eubodonida</taxon>
        <taxon>Bodonidae</taxon>
        <taxon>Bodo</taxon>
    </lineage>
</organism>
<feature type="region of interest" description="Disordered" evidence="1">
    <location>
        <begin position="320"/>
        <end position="346"/>
    </location>
</feature>
<name>A0A0S4JNZ4_BODSA</name>
<protein>
    <submittedName>
        <fullName evidence="3">Transmembrane protein, putative</fullName>
    </submittedName>
</protein>
<dbReference type="EMBL" id="CYKH01001983">
    <property type="protein sequence ID" value="CUG91940.1"/>
    <property type="molecule type" value="Genomic_DNA"/>
</dbReference>
<evidence type="ECO:0000313" key="3">
    <source>
        <dbReference type="EMBL" id="CUG91940.1"/>
    </source>
</evidence>
<feature type="transmembrane region" description="Helical" evidence="2">
    <location>
        <begin position="33"/>
        <end position="60"/>
    </location>
</feature>
<reference evidence="4" key="1">
    <citation type="submission" date="2015-09" db="EMBL/GenBank/DDBJ databases">
        <authorList>
            <consortium name="Pathogen Informatics"/>
        </authorList>
    </citation>
    <scope>NUCLEOTIDE SEQUENCE [LARGE SCALE GENOMIC DNA]</scope>
    <source>
        <strain evidence="4">Lake Konstanz</strain>
    </source>
</reference>
<dbReference type="AlphaFoldDB" id="A0A0S4JNZ4"/>
<feature type="region of interest" description="Disordered" evidence="1">
    <location>
        <begin position="1"/>
        <end position="23"/>
    </location>
</feature>
<keyword evidence="2" id="KW-0472">Membrane</keyword>
<keyword evidence="4" id="KW-1185">Reference proteome</keyword>
<dbReference type="Proteomes" id="UP000051952">
    <property type="component" value="Unassembled WGS sequence"/>
</dbReference>
<dbReference type="VEuPathDB" id="TriTrypDB:BSAL_34875"/>
<sequence>MPVSTLKNFGGGGGALSSSSFTGDEGGRHEEDFFASILTPLNAGVFIVCWLIPIVAYAWWRRRALKRREEASPLGIFLTELTSGASSGHDRKLMGMFHSAVFRRVERGTIRAMCRCVVARYGTYVSIDEPSLVVHVRGHTTSVVAKVNFIHAQNVTCQAAWVRHEKGITGGGLGAWQIIGFHVLPATDGVFDVLSFVKPEDFVSFGERFVSALFARSPATAVSMMYTTLQEKYQTEQTQAQLAKEVGKVLGACGGLRNKSEVDLTMVDARVVRSGDTEGTKTNGVEMEFAVLGRVRDMKVSLKIVFVELRCTVIRYNLSAQPEPHSSGGGGRPVVVDADEGTQTVL</sequence>
<keyword evidence="2" id="KW-1133">Transmembrane helix</keyword>
<evidence type="ECO:0000313" key="4">
    <source>
        <dbReference type="Proteomes" id="UP000051952"/>
    </source>
</evidence>
<dbReference type="OMA" id="TSYKAIY"/>
<keyword evidence="2 3" id="KW-0812">Transmembrane</keyword>
<accession>A0A0S4JNZ4</accession>
<evidence type="ECO:0000256" key="1">
    <source>
        <dbReference type="SAM" id="MobiDB-lite"/>
    </source>
</evidence>
<gene>
    <name evidence="3" type="ORF">BSAL_34875</name>
</gene>
<proteinExistence type="predicted"/>
<dbReference type="OrthoDB" id="270381at2759"/>